<feature type="domain" description="Peptidase S26" evidence="10">
    <location>
        <begin position="6"/>
        <end position="160"/>
    </location>
</feature>
<evidence type="ECO:0000256" key="5">
    <source>
        <dbReference type="ARBA" id="ARBA00022670"/>
    </source>
</evidence>
<dbReference type="PROSITE" id="PS00760">
    <property type="entry name" value="SPASE_I_2"/>
    <property type="match status" value="1"/>
</dbReference>
<dbReference type="PRINTS" id="PR00727">
    <property type="entry name" value="LEADERPTASE"/>
</dbReference>
<dbReference type="Pfam" id="PF10502">
    <property type="entry name" value="Peptidase_S26"/>
    <property type="match status" value="1"/>
</dbReference>
<dbReference type="InterPro" id="IPR000223">
    <property type="entry name" value="Pept_S26A_signal_pept_1"/>
</dbReference>
<comment type="caution">
    <text evidence="11">The sequence shown here is derived from an EMBL/GenBank/DDBJ whole genome shotgun (WGS) entry which is preliminary data.</text>
</comment>
<dbReference type="InterPro" id="IPR036286">
    <property type="entry name" value="LexA/Signal_pep-like_sf"/>
</dbReference>
<protein>
    <recommendedName>
        <fullName evidence="4 8">Signal peptidase I</fullName>
        <ecNumber evidence="4 8">3.4.21.89</ecNumber>
    </recommendedName>
</protein>
<dbReference type="EC" id="3.4.21.89" evidence="4 8"/>
<name>A0A537K4M7_9BACT</name>
<evidence type="ECO:0000313" key="11">
    <source>
        <dbReference type="EMBL" id="TMI90684.1"/>
    </source>
</evidence>
<evidence type="ECO:0000256" key="7">
    <source>
        <dbReference type="PIRSR" id="PIRSR600223-1"/>
    </source>
</evidence>
<dbReference type="Gene3D" id="2.10.109.10">
    <property type="entry name" value="Umud Fragment, subunit A"/>
    <property type="match status" value="1"/>
</dbReference>
<dbReference type="PROSITE" id="PS00761">
    <property type="entry name" value="SPASE_I_3"/>
    <property type="match status" value="1"/>
</dbReference>
<dbReference type="GO" id="GO:0006465">
    <property type="term" value="P:signal peptide processing"/>
    <property type="evidence" value="ECO:0007669"/>
    <property type="project" value="InterPro"/>
</dbReference>
<dbReference type="InterPro" id="IPR019757">
    <property type="entry name" value="Pept_S26A_signal_pept_1_Lys-AS"/>
</dbReference>
<comment type="catalytic activity">
    <reaction evidence="1 8">
        <text>Cleavage of hydrophobic, N-terminal signal or leader sequences from secreted and periplasmic proteins.</text>
        <dbReference type="EC" id="3.4.21.89"/>
    </reaction>
</comment>
<evidence type="ECO:0000256" key="3">
    <source>
        <dbReference type="ARBA" id="ARBA00009370"/>
    </source>
</evidence>
<evidence type="ECO:0000256" key="8">
    <source>
        <dbReference type="RuleBase" id="RU003993"/>
    </source>
</evidence>
<dbReference type="GO" id="GO:0004252">
    <property type="term" value="F:serine-type endopeptidase activity"/>
    <property type="evidence" value="ECO:0007669"/>
    <property type="project" value="InterPro"/>
</dbReference>
<feature type="active site" evidence="7">
    <location>
        <position position="79"/>
    </location>
</feature>
<dbReference type="PROSITE" id="PS00501">
    <property type="entry name" value="SPASE_I_1"/>
    <property type="match status" value="1"/>
</dbReference>
<keyword evidence="6 8" id="KW-0378">Hydrolase</keyword>
<dbReference type="AlphaFoldDB" id="A0A537K4M7"/>
<keyword evidence="5 8" id="KW-0645">Protease</keyword>
<dbReference type="CDD" id="cd06530">
    <property type="entry name" value="S26_SPase_I"/>
    <property type="match status" value="1"/>
</dbReference>
<evidence type="ECO:0000256" key="2">
    <source>
        <dbReference type="ARBA" id="ARBA00004401"/>
    </source>
</evidence>
<feature type="transmembrane region" description="Helical" evidence="8">
    <location>
        <begin position="12"/>
        <end position="32"/>
    </location>
</feature>
<reference evidence="11 12" key="1">
    <citation type="journal article" date="2019" name="Nat. Microbiol.">
        <title>Mediterranean grassland soil C-N compound turnover is dependent on rainfall and depth, and is mediated by genomically divergent microorganisms.</title>
        <authorList>
            <person name="Diamond S."/>
            <person name="Andeer P.F."/>
            <person name="Li Z."/>
            <person name="Crits-Christoph A."/>
            <person name="Burstein D."/>
            <person name="Anantharaman K."/>
            <person name="Lane K.R."/>
            <person name="Thomas B.C."/>
            <person name="Pan C."/>
            <person name="Northen T.R."/>
            <person name="Banfield J.F."/>
        </authorList>
    </citation>
    <scope>NUCLEOTIDE SEQUENCE [LARGE SCALE GENOMIC DNA]</scope>
    <source>
        <strain evidence="11">NP_3</strain>
    </source>
</reference>
<organism evidence="11 12">
    <name type="scientific">Candidatus Segetimicrobium genomatis</name>
    <dbReference type="NCBI Taxonomy" id="2569760"/>
    <lineage>
        <taxon>Bacteria</taxon>
        <taxon>Bacillati</taxon>
        <taxon>Candidatus Sysuimicrobiota</taxon>
        <taxon>Candidatus Sysuimicrobiia</taxon>
        <taxon>Candidatus Sysuimicrobiales</taxon>
        <taxon>Candidatus Segetimicrobiaceae</taxon>
        <taxon>Candidatus Segetimicrobium</taxon>
    </lineage>
</organism>
<keyword evidence="8" id="KW-0812">Transmembrane</keyword>
<evidence type="ECO:0000256" key="1">
    <source>
        <dbReference type="ARBA" id="ARBA00000677"/>
    </source>
</evidence>
<evidence type="ECO:0000256" key="4">
    <source>
        <dbReference type="ARBA" id="ARBA00013208"/>
    </source>
</evidence>
<evidence type="ECO:0000259" key="10">
    <source>
        <dbReference type="Pfam" id="PF10502"/>
    </source>
</evidence>
<dbReference type="GO" id="GO:0005886">
    <property type="term" value="C:plasma membrane"/>
    <property type="evidence" value="ECO:0007669"/>
    <property type="project" value="UniProtKB-SubCell"/>
</dbReference>
<dbReference type="PANTHER" id="PTHR43390">
    <property type="entry name" value="SIGNAL PEPTIDASE I"/>
    <property type="match status" value="1"/>
</dbReference>
<dbReference type="Proteomes" id="UP000318509">
    <property type="component" value="Unassembled WGS sequence"/>
</dbReference>
<proteinExistence type="inferred from homology"/>
<evidence type="ECO:0000256" key="9">
    <source>
        <dbReference type="RuleBase" id="RU362042"/>
    </source>
</evidence>
<comment type="subcellular location">
    <subcellularLocation>
        <location evidence="2">Cell membrane</location>
        <topology evidence="2">Single-pass type II membrane protein</topology>
    </subcellularLocation>
    <subcellularLocation>
        <location evidence="9">Membrane</location>
        <topology evidence="9">Single-pass type II membrane protein</topology>
    </subcellularLocation>
</comment>
<dbReference type="InterPro" id="IPR019533">
    <property type="entry name" value="Peptidase_S26"/>
</dbReference>
<dbReference type="SUPFAM" id="SSF51306">
    <property type="entry name" value="LexA/Signal peptidase"/>
    <property type="match status" value="1"/>
</dbReference>
<dbReference type="InterPro" id="IPR019758">
    <property type="entry name" value="Pept_S26A_signal_pept_1_CS"/>
</dbReference>
<dbReference type="EMBL" id="VBAK01000108">
    <property type="protein sequence ID" value="TMI90684.1"/>
    <property type="molecule type" value="Genomic_DNA"/>
</dbReference>
<dbReference type="NCBIfam" id="TIGR02227">
    <property type="entry name" value="sigpep_I_bact"/>
    <property type="match status" value="1"/>
</dbReference>
<gene>
    <name evidence="11" type="primary">lepB</name>
    <name evidence="11" type="ORF">E6H00_06205</name>
</gene>
<evidence type="ECO:0000256" key="6">
    <source>
        <dbReference type="ARBA" id="ARBA00022801"/>
    </source>
</evidence>
<dbReference type="GO" id="GO:0009003">
    <property type="term" value="F:signal peptidase activity"/>
    <property type="evidence" value="ECO:0007669"/>
    <property type="project" value="UniProtKB-EC"/>
</dbReference>
<dbReference type="InterPro" id="IPR019756">
    <property type="entry name" value="Pept_S26A_signal_pept_1_Ser-AS"/>
</dbReference>
<comment type="similarity">
    <text evidence="3 9">Belongs to the peptidase S26 family.</text>
</comment>
<keyword evidence="8" id="KW-1133">Transmembrane helix</keyword>
<sequence>MRTAIVETLDACLFAALLSLVIITFVVQAFYIPSGSMEPTLMVDDRILVAKFMYRFEPVHRGDVIVFRYPLNPQRDFVKRVVGLPGDRVQLKDGVVHLDGTVLSEKGYTIKPDFGNYGPVTVPASQFFVLGDNRNNSEDSRFFGYVPRGNVIGKAIFIYWPLPRIGFVH</sequence>
<evidence type="ECO:0000313" key="12">
    <source>
        <dbReference type="Proteomes" id="UP000318509"/>
    </source>
</evidence>
<accession>A0A537K4M7</accession>
<dbReference type="PANTHER" id="PTHR43390:SF1">
    <property type="entry name" value="CHLOROPLAST PROCESSING PEPTIDASE"/>
    <property type="match status" value="1"/>
</dbReference>
<keyword evidence="8" id="KW-0472">Membrane</keyword>
<feature type="active site" evidence="7">
    <location>
        <position position="36"/>
    </location>
</feature>